<reference evidence="3" key="1">
    <citation type="journal article" date="2014" name="Microb. Cell Fact.">
        <title>Exploiting Issatchenkia orientalis SD108 for succinic acid production.</title>
        <authorList>
            <person name="Xiao H."/>
            <person name="Shao Z."/>
            <person name="Jiang Y."/>
            <person name="Dole S."/>
            <person name="Zhao H."/>
        </authorList>
    </citation>
    <scope>NUCLEOTIDE SEQUENCE [LARGE SCALE GENOMIC DNA]</scope>
    <source>
        <strain evidence="3">SD108</strain>
    </source>
</reference>
<organism evidence="2 3">
    <name type="scientific">Pichia kudriavzevii</name>
    <name type="common">Yeast</name>
    <name type="synonym">Issatchenkia orientalis</name>
    <dbReference type="NCBI Taxonomy" id="4909"/>
    <lineage>
        <taxon>Eukaryota</taxon>
        <taxon>Fungi</taxon>
        <taxon>Dikarya</taxon>
        <taxon>Ascomycota</taxon>
        <taxon>Saccharomycotina</taxon>
        <taxon>Pichiomycetes</taxon>
        <taxon>Pichiales</taxon>
        <taxon>Pichiaceae</taxon>
        <taxon>Pichia</taxon>
    </lineage>
</organism>
<dbReference type="AlphaFoldDB" id="A0A099NSN9"/>
<protein>
    <submittedName>
        <fullName evidence="2">Uncharacterized protein</fullName>
    </submittedName>
</protein>
<evidence type="ECO:0000313" key="1">
    <source>
        <dbReference type="EMBL" id="KGK34900.1"/>
    </source>
</evidence>
<reference evidence="2" key="2">
    <citation type="submission" date="2014-08" db="EMBL/GenBank/DDBJ databases">
        <title>Exploiting Issatchenkia orientalis SD108 for Succinic Acid Production.</title>
        <authorList>
            <person name="Xiao H."/>
            <person name="Shao Z."/>
            <person name="Jiang Y."/>
            <person name="Dole S."/>
            <person name="Zhao H."/>
        </authorList>
    </citation>
    <scope>NUCLEOTIDE SEQUENCE [LARGE SCALE GENOMIC DNA]</scope>
    <source>
        <strain evidence="2">SD108</strain>
    </source>
</reference>
<evidence type="ECO:0000313" key="3">
    <source>
        <dbReference type="Proteomes" id="UP000029867"/>
    </source>
</evidence>
<accession>A0A099NSN9</accession>
<dbReference type="EMBL" id="JQFK01001171">
    <property type="protein sequence ID" value="KGK34900.1"/>
    <property type="molecule type" value="Genomic_DNA"/>
</dbReference>
<dbReference type="Proteomes" id="UP000029867">
    <property type="component" value="Unassembled WGS sequence"/>
</dbReference>
<name>A0A099NSN9_PICKU</name>
<evidence type="ECO:0000313" key="2">
    <source>
        <dbReference type="EMBL" id="KGK34902.1"/>
    </source>
</evidence>
<gene>
    <name evidence="2" type="ORF">JL09_g5949</name>
    <name evidence="1" type="ORF">JL09_g5951</name>
</gene>
<proteinExistence type="predicted"/>
<dbReference type="HOGENOM" id="CLU_3425120_0_0_1"/>
<comment type="caution">
    <text evidence="2">The sequence shown here is derived from an EMBL/GenBank/DDBJ whole genome shotgun (WGS) entry which is preliminary data.</text>
</comment>
<sequence>LVELNIIPQPLNSREFYNQCGY</sequence>
<dbReference type="EMBL" id="JQFK01001169">
    <property type="protein sequence ID" value="KGK34902.1"/>
    <property type="molecule type" value="Genomic_DNA"/>
</dbReference>
<feature type="non-terminal residue" evidence="2">
    <location>
        <position position="1"/>
    </location>
</feature>